<organism evidence="2 3">
    <name type="scientific">Microvirga splendida</name>
    <dbReference type="NCBI Taxonomy" id="2795727"/>
    <lineage>
        <taxon>Bacteria</taxon>
        <taxon>Pseudomonadati</taxon>
        <taxon>Pseudomonadota</taxon>
        <taxon>Alphaproteobacteria</taxon>
        <taxon>Hyphomicrobiales</taxon>
        <taxon>Methylobacteriaceae</taxon>
        <taxon>Microvirga</taxon>
    </lineage>
</organism>
<reference evidence="3" key="1">
    <citation type="submission" date="2020-12" db="EMBL/GenBank/DDBJ databases">
        <title>Hymenobacter sp.</title>
        <authorList>
            <person name="Kim M.K."/>
        </authorList>
    </citation>
    <scope>NUCLEOTIDE SEQUENCE [LARGE SCALE GENOMIC DNA]</scope>
    <source>
        <strain evidence="3">BT325</strain>
    </source>
</reference>
<feature type="chain" id="PRO_5046109396" evidence="1">
    <location>
        <begin position="26"/>
        <end position="136"/>
    </location>
</feature>
<evidence type="ECO:0000313" key="3">
    <source>
        <dbReference type="Proteomes" id="UP000620670"/>
    </source>
</evidence>
<gene>
    <name evidence="2" type="ORF">JAO75_10050</name>
</gene>
<dbReference type="Proteomes" id="UP000620670">
    <property type="component" value="Unassembled WGS sequence"/>
</dbReference>
<accession>A0ABS0Y151</accession>
<name>A0ABS0Y151_9HYPH</name>
<protein>
    <submittedName>
        <fullName evidence="2">Uncharacterized protein</fullName>
    </submittedName>
</protein>
<comment type="caution">
    <text evidence="2">The sequence shown here is derived from an EMBL/GenBank/DDBJ whole genome shotgun (WGS) entry which is preliminary data.</text>
</comment>
<evidence type="ECO:0000313" key="2">
    <source>
        <dbReference type="EMBL" id="MBJ6125745.1"/>
    </source>
</evidence>
<keyword evidence="3" id="KW-1185">Reference proteome</keyword>
<evidence type="ECO:0000256" key="1">
    <source>
        <dbReference type="SAM" id="SignalP"/>
    </source>
</evidence>
<sequence length="136" mass="15485">MFPAVLATAMLIGGALIGMPSQAQAQGLVQCARENGFCRVPYPTRVIYGIRGQGVEVFVRGGGVPCTNRVFGDPAPGVAKRCFYIARGSERGPRRYEERPRRYDDGYRRSFREYDRGYEDYEDDGYDRPFRSYEVY</sequence>
<proteinExistence type="predicted"/>
<keyword evidence="1" id="KW-0732">Signal</keyword>
<dbReference type="EMBL" id="JAELXT010000008">
    <property type="protein sequence ID" value="MBJ6125745.1"/>
    <property type="molecule type" value="Genomic_DNA"/>
</dbReference>
<feature type="signal peptide" evidence="1">
    <location>
        <begin position="1"/>
        <end position="25"/>
    </location>
</feature>
<dbReference type="RefSeq" id="WP_199048794.1">
    <property type="nucleotide sequence ID" value="NZ_JAELXT010000008.1"/>
</dbReference>